<gene>
    <name evidence="6" type="ORF">SAMN06297251_10243</name>
</gene>
<organism evidence="6 7">
    <name type="scientific">Fulvimarina manganoxydans</name>
    <dbReference type="NCBI Taxonomy" id="937218"/>
    <lineage>
        <taxon>Bacteria</taxon>
        <taxon>Pseudomonadati</taxon>
        <taxon>Pseudomonadota</taxon>
        <taxon>Alphaproteobacteria</taxon>
        <taxon>Hyphomicrobiales</taxon>
        <taxon>Aurantimonadaceae</taxon>
        <taxon>Fulvimarina</taxon>
    </lineage>
</organism>
<dbReference type="AlphaFoldDB" id="A0A1W1YWX8"/>
<evidence type="ECO:0000313" key="7">
    <source>
        <dbReference type="Proteomes" id="UP000192656"/>
    </source>
</evidence>
<dbReference type="SMART" id="SM00345">
    <property type="entry name" value="HTH_GNTR"/>
    <property type="match status" value="1"/>
</dbReference>
<dbReference type="PROSITE" id="PS50949">
    <property type="entry name" value="HTH_GNTR"/>
    <property type="match status" value="1"/>
</dbReference>
<dbReference type="SUPFAM" id="SSF46785">
    <property type="entry name" value="Winged helix' DNA-binding domain"/>
    <property type="match status" value="1"/>
</dbReference>
<dbReference type="Pfam" id="PF00392">
    <property type="entry name" value="GntR"/>
    <property type="match status" value="1"/>
</dbReference>
<dbReference type="GO" id="GO:0003677">
    <property type="term" value="F:DNA binding"/>
    <property type="evidence" value="ECO:0007669"/>
    <property type="project" value="UniProtKB-KW"/>
</dbReference>
<dbReference type="InterPro" id="IPR000524">
    <property type="entry name" value="Tscrpt_reg_HTH_GntR"/>
</dbReference>
<dbReference type="CDD" id="cd07377">
    <property type="entry name" value="WHTH_GntR"/>
    <property type="match status" value="1"/>
</dbReference>
<keyword evidence="3" id="KW-0804">Transcription</keyword>
<evidence type="ECO:0000259" key="5">
    <source>
        <dbReference type="PROSITE" id="PS50949"/>
    </source>
</evidence>
<dbReference type="InterPro" id="IPR036388">
    <property type="entry name" value="WH-like_DNA-bd_sf"/>
</dbReference>
<dbReference type="InterPro" id="IPR028978">
    <property type="entry name" value="Chorismate_lyase_/UTRA_dom_sf"/>
</dbReference>
<keyword evidence="2" id="KW-0238">DNA-binding</keyword>
<evidence type="ECO:0000313" key="6">
    <source>
        <dbReference type="EMBL" id="SMC40623.1"/>
    </source>
</evidence>
<feature type="region of interest" description="Disordered" evidence="4">
    <location>
        <begin position="1"/>
        <end position="24"/>
    </location>
</feature>
<dbReference type="Pfam" id="PF07702">
    <property type="entry name" value="UTRA"/>
    <property type="match status" value="1"/>
</dbReference>
<keyword evidence="1" id="KW-0805">Transcription regulation</keyword>
<dbReference type="GO" id="GO:0003700">
    <property type="term" value="F:DNA-binding transcription factor activity"/>
    <property type="evidence" value="ECO:0007669"/>
    <property type="project" value="InterPro"/>
</dbReference>
<proteinExistence type="predicted"/>
<accession>A0A1W1YWX8</accession>
<dbReference type="PANTHER" id="PTHR44846">
    <property type="entry name" value="MANNOSYL-D-GLYCERATE TRANSPORT/METABOLISM SYSTEM REPRESSOR MNGR-RELATED"/>
    <property type="match status" value="1"/>
</dbReference>
<dbReference type="PRINTS" id="PR00035">
    <property type="entry name" value="HTHGNTR"/>
</dbReference>
<evidence type="ECO:0000256" key="2">
    <source>
        <dbReference type="ARBA" id="ARBA00023125"/>
    </source>
</evidence>
<keyword evidence="7" id="KW-1185">Reference proteome</keyword>
<dbReference type="GO" id="GO:0045892">
    <property type="term" value="P:negative regulation of DNA-templated transcription"/>
    <property type="evidence" value="ECO:0007669"/>
    <property type="project" value="TreeGrafter"/>
</dbReference>
<dbReference type="Gene3D" id="1.10.10.10">
    <property type="entry name" value="Winged helix-like DNA-binding domain superfamily/Winged helix DNA-binding domain"/>
    <property type="match status" value="1"/>
</dbReference>
<sequence length="269" mass="29593">MSSDAARKRKRRESGVETATGPVQDNSFARTPLYLALAHDLEGRIRDGRLPLGSLLPPEPDLAAEFGVSRHTLRQAIQRLRRLGLVSAKKGVGTTICEADASSARRFVSASRADLSEQAEGTDFTIFESASVRARGSLASELACRPGREWFTLKGTRSEIGADRPMALDEVYVDPRLAETLKAMNPIRQAIFRLVEEVTGERIAEIRQTIRPVILDRPTAEVLNAQAGEPALKITRAYFSPSGRLLELSYQTLPADRFAYTTVLRDVTA</sequence>
<dbReference type="PANTHER" id="PTHR44846:SF17">
    <property type="entry name" value="GNTR-FAMILY TRANSCRIPTIONAL REGULATOR"/>
    <property type="match status" value="1"/>
</dbReference>
<evidence type="ECO:0000256" key="1">
    <source>
        <dbReference type="ARBA" id="ARBA00023015"/>
    </source>
</evidence>
<dbReference type="InterPro" id="IPR036390">
    <property type="entry name" value="WH_DNA-bd_sf"/>
</dbReference>
<dbReference type="EMBL" id="FWXR01000002">
    <property type="protein sequence ID" value="SMC40623.1"/>
    <property type="molecule type" value="Genomic_DNA"/>
</dbReference>
<dbReference type="InterPro" id="IPR050679">
    <property type="entry name" value="Bact_HTH_transcr_reg"/>
</dbReference>
<name>A0A1W1YWX8_9HYPH</name>
<feature type="domain" description="HTH gntR-type" evidence="5">
    <location>
        <begin position="31"/>
        <end position="99"/>
    </location>
</feature>
<dbReference type="Proteomes" id="UP000192656">
    <property type="component" value="Unassembled WGS sequence"/>
</dbReference>
<dbReference type="STRING" id="937218.SAMN06297251_10243"/>
<dbReference type="InterPro" id="IPR011663">
    <property type="entry name" value="UTRA"/>
</dbReference>
<evidence type="ECO:0000256" key="3">
    <source>
        <dbReference type="ARBA" id="ARBA00023163"/>
    </source>
</evidence>
<dbReference type="SUPFAM" id="SSF64288">
    <property type="entry name" value="Chorismate lyase-like"/>
    <property type="match status" value="1"/>
</dbReference>
<dbReference type="Gene3D" id="3.40.1410.10">
    <property type="entry name" value="Chorismate lyase-like"/>
    <property type="match status" value="1"/>
</dbReference>
<dbReference type="SMART" id="SM00866">
    <property type="entry name" value="UTRA"/>
    <property type="match status" value="1"/>
</dbReference>
<protein>
    <submittedName>
        <fullName evidence="6">Transcriptional regulator, GntR family</fullName>
    </submittedName>
</protein>
<evidence type="ECO:0000256" key="4">
    <source>
        <dbReference type="SAM" id="MobiDB-lite"/>
    </source>
</evidence>
<reference evidence="6 7" key="1">
    <citation type="submission" date="2017-04" db="EMBL/GenBank/DDBJ databases">
        <authorList>
            <person name="Afonso C.L."/>
            <person name="Miller P.J."/>
            <person name="Scott M.A."/>
            <person name="Spackman E."/>
            <person name="Goraichik I."/>
            <person name="Dimitrov K.M."/>
            <person name="Suarez D.L."/>
            <person name="Swayne D.E."/>
        </authorList>
    </citation>
    <scope>NUCLEOTIDE SEQUENCE [LARGE SCALE GENOMIC DNA]</scope>
    <source>
        <strain evidence="6 7">CGMCC 1.10972</strain>
    </source>
</reference>